<dbReference type="EMBL" id="GL376638">
    <property type="status" value="NOT_ANNOTATED_CDS"/>
    <property type="molecule type" value="Genomic_DNA"/>
</dbReference>
<reference evidence="1" key="3">
    <citation type="submission" date="2015-02" db="UniProtKB">
        <authorList>
            <consortium name="EnsemblProtists"/>
        </authorList>
    </citation>
    <scope>IDENTIFICATION</scope>
    <source>
        <strain evidence="1">DAOM BR144</strain>
    </source>
</reference>
<dbReference type="VEuPathDB" id="FungiDB:PYU1_G003522"/>
<proteinExistence type="predicted"/>
<sequence>MIPRILWHMGGGVLKRKLAKPVPGALLHYPAVWKSRAGLWDCHFGPTLTENAYFRNMELAIWYGCGAQGILHACAKKRWYFVFGSQGIRHYKDIQVGQPFEVHTQNIYWDDTWFFLLAQFKCPDTDEIFAEGLSRVMLRHGRQPADSRILYEMMGVQIADKEEVPEVIQRFLDWDKESEKQMKSTAETNALIYANRSRPSFLSAHSMNLPFQLPQAKEEAL</sequence>
<keyword evidence="2" id="KW-1185">Reference proteome</keyword>
<reference evidence="2" key="1">
    <citation type="journal article" date="2010" name="Genome Biol.">
        <title>Genome sequence of the necrotrophic plant pathogen Pythium ultimum reveals original pathogenicity mechanisms and effector repertoire.</title>
        <authorList>
            <person name="Levesque C.A."/>
            <person name="Brouwer H."/>
            <person name="Cano L."/>
            <person name="Hamilton J.P."/>
            <person name="Holt C."/>
            <person name="Huitema E."/>
            <person name="Raffaele S."/>
            <person name="Robideau G.P."/>
            <person name="Thines M."/>
            <person name="Win J."/>
            <person name="Zerillo M.M."/>
            <person name="Beakes G.W."/>
            <person name="Boore J.L."/>
            <person name="Busam D."/>
            <person name="Dumas B."/>
            <person name="Ferriera S."/>
            <person name="Fuerstenberg S.I."/>
            <person name="Gachon C.M."/>
            <person name="Gaulin E."/>
            <person name="Govers F."/>
            <person name="Grenville-Briggs L."/>
            <person name="Horner N."/>
            <person name="Hostetler J."/>
            <person name="Jiang R.H."/>
            <person name="Johnson J."/>
            <person name="Krajaejun T."/>
            <person name="Lin H."/>
            <person name="Meijer H.J."/>
            <person name="Moore B."/>
            <person name="Morris P."/>
            <person name="Phuntmart V."/>
            <person name="Puiu D."/>
            <person name="Shetty J."/>
            <person name="Stajich J.E."/>
            <person name="Tripathy S."/>
            <person name="Wawra S."/>
            <person name="van West P."/>
            <person name="Whitty B.R."/>
            <person name="Coutinho P.M."/>
            <person name="Henrissat B."/>
            <person name="Martin F."/>
            <person name="Thomas P.D."/>
            <person name="Tyler B.M."/>
            <person name="De Vries R.P."/>
            <person name="Kamoun S."/>
            <person name="Yandell M."/>
            <person name="Tisserat N."/>
            <person name="Buell C.R."/>
        </authorList>
    </citation>
    <scope>NUCLEOTIDE SEQUENCE</scope>
    <source>
        <strain evidence="2">DAOM:BR144</strain>
    </source>
</reference>
<evidence type="ECO:0000313" key="2">
    <source>
        <dbReference type="Proteomes" id="UP000019132"/>
    </source>
</evidence>
<dbReference type="eggNOG" id="ENOG502S3FM">
    <property type="taxonomic scope" value="Eukaryota"/>
</dbReference>
<dbReference type="PANTHER" id="PTHR12475">
    <property type="match status" value="1"/>
</dbReference>
<dbReference type="PANTHER" id="PTHR12475:SF4">
    <property type="entry name" value="PROTEIN THEM6"/>
    <property type="match status" value="1"/>
</dbReference>
<evidence type="ECO:0000313" key="1">
    <source>
        <dbReference type="EnsemblProtists" id="PYU1_T003532"/>
    </source>
</evidence>
<dbReference type="EnsemblProtists" id="PYU1_T003532">
    <property type="protein sequence ID" value="PYU1_T003532"/>
    <property type="gene ID" value="PYU1_G003522"/>
</dbReference>
<dbReference type="HOGENOM" id="CLU_110047_0_0_1"/>
<dbReference type="SUPFAM" id="SSF54637">
    <property type="entry name" value="Thioesterase/thiol ester dehydrase-isomerase"/>
    <property type="match status" value="1"/>
</dbReference>
<dbReference type="Proteomes" id="UP000019132">
    <property type="component" value="Unassembled WGS sequence"/>
</dbReference>
<dbReference type="Pfam" id="PF13279">
    <property type="entry name" value="4HBT_2"/>
    <property type="match status" value="1"/>
</dbReference>
<dbReference type="AlphaFoldDB" id="K3WEZ1"/>
<organism evidence="1 2">
    <name type="scientific">Globisporangium ultimum (strain ATCC 200006 / CBS 805.95 / DAOM BR144)</name>
    <name type="common">Pythium ultimum</name>
    <dbReference type="NCBI Taxonomy" id="431595"/>
    <lineage>
        <taxon>Eukaryota</taxon>
        <taxon>Sar</taxon>
        <taxon>Stramenopiles</taxon>
        <taxon>Oomycota</taxon>
        <taxon>Peronosporomycetes</taxon>
        <taxon>Pythiales</taxon>
        <taxon>Pythiaceae</taxon>
        <taxon>Globisporangium</taxon>
    </lineage>
</organism>
<dbReference type="InterPro" id="IPR029069">
    <property type="entry name" value="HotDog_dom_sf"/>
</dbReference>
<dbReference type="InterPro" id="IPR051490">
    <property type="entry name" value="THEM6_lcsJ_thioesterase"/>
</dbReference>
<dbReference type="Gene3D" id="3.10.129.10">
    <property type="entry name" value="Hotdog Thioesterase"/>
    <property type="match status" value="1"/>
</dbReference>
<reference evidence="2" key="2">
    <citation type="submission" date="2010-04" db="EMBL/GenBank/DDBJ databases">
        <authorList>
            <person name="Buell R."/>
            <person name="Hamilton J."/>
            <person name="Hostetler J."/>
        </authorList>
    </citation>
    <scope>NUCLEOTIDE SEQUENCE [LARGE SCALE GENOMIC DNA]</scope>
    <source>
        <strain evidence="2">DAOM:BR144</strain>
    </source>
</reference>
<name>K3WEZ1_GLOUD</name>
<dbReference type="InParanoid" id="K3WEZ1"/>
<accession>K3WEZ1</accession>
<protein>
    <submittedName>
        <fullName evidence="1">Uncharacterized protein</fullName>
    </submittedName>
</protein>